<protein>
    <submittedName>
        <fullName evidence="1">Uncharacterized protein</fullName>
    </submittedName>
</protein>
<keyword evidence="2" id="KW-1185">Reference proteome</keyword>
<accession>A0ABX7NI30</accession>
<gene>
    <name evidence="1" type="ORF">JY572_25970</name>
</gene>
<proteinExistence type="predicted"/>
<organism evidence="1 2">
    <name type="scientific">Myxococcus landrumensis</name>
    <dbReference type="NCBI Taxonomy" id="2813577"/>
    <lineage>
        <taxon>Bacteria</taxon>
        <taxon>Pseudomonadati</taxon>
        <taxon>Myxococcota</taxon>
        <taxon>Myxococcia</taxon>
        <taxon>Myxococcales</taxon>
        <taxon>Cystobacterineae</taxon>
        <taxon>Myxococcaceae</taxon>
        <taxon>Myxococcus</taxon>
    </lineage>
</organism>
<dbReference type="EMBL" id="CP071091">
    <property type="protein sequence ID" value="QSQ18410.1"/>
    <property type="molecule type" value="Genomic_DNA"/>
</dbReference>
<evidence type="ECO:0000313" key="1">
    <source>
        <dbReference type="EMBL" id="QSQ18410.1"/>
    </source>
</evidence>
<dbReference type="Proteomes" id="UP000663090">
    <property type="component" value="Chromosome"/>
</dbReference>
<sequence>MEGPHGHVGLTPALEPVLEALHHLLAGGEVEVRITRRGHTPLVQELRQRVDDATRQVNQLQQQAGCSLFTTV</sequence>
<evidence type="ECO:0000313" key="2">
    <source>
        <dbReference type="Proteomes" id="UP000663090"/>
    </source>
</evidence>
<name>A0ABX7NI30_9BACT</name>
<reference evidence="1 2" key="1">
    <citation type="submission" date="2021-02" db="EMBL/GenBank/DDBJ databases">
        <title>De Novo genome assembly of isolated myxobacteria.</title>
        <authorList>
            <person name="Stevens D.C."/>
        </authorList>
    </citation>
    <scope>NUCLEOTIDE SEQUENCE [LARGE SCALE GENOMIC DNA]</scope>
    <source>
        <strain evidence="1 2">SCHIC003</strain>
    </source>
</reference>